<name>A0AAU9MN78_9ASTR</name>
<evidence type="ECO:0000313" key="2">
    <source>
        <dbReference type="Proteomes" id="UP001157418"/>
    </source>
</evidence>
<dbReference type="Proteomes" id="UP001157418">
    <property type="component" value="Unassembled WGS sequence"/>
</dbReference>
<proteinExistence type="predicted"/>
<organism evidence="1 2">
    <name type="scientific">Lactuca virosa</name>
    <dbReference type="NCBI Taxonomy" id="75947"/>
    <lineage>
        <taxon>Eukaryota</taxon>
        <taxon>Viridiplantae</taxon>
        <taxon>Streptophyta</taxon>
        <taxon>Embryophyta</taxon>
        <taxon>Tracheophyta</taxon>
        <taxon>Spermatophyta</taxon>
        <taxon>Magnoliopsida</taxon>
        <taxon>eudicotyledons</taxon>
        <taxon>Gunneridae</taxon>
        <taxon>Pentapetalae</taxon>
        <taxon>asterids</taxon>
        <taxon>campanulids</taxon>
        <taxon>Asterales</taxon>
        <taxon>Asteraceae</taxon>
        <taxon>Cichorioideae</taxon>
        <taxon>Cichorieae</taxon>
        <taxon>Lactucinae</taxon>
        <taxon>Lactuca</taxon>
    </lineage>
</organism>
<keyword evidence="2" id="KW-1185">Reference proteome</keyword>
<reference evidence="1 2" key="1">
    <citation type="submission" date="2022-01" db="EMBL/GenBank/DDBJ databases">
        <authorList>
            <person name="Xiong W."/>
            <person name="Schranz E."/>
        </authorList>
    </citation>
    <scope>NUCLEOTIDE SEQUENCE [LARGE SCALE GENOMIC DNA]</scope>
</reference>
<protein>
    <submittedName>
        <fullName evidence="1">Uncharacterized protein</fullName>
    </submittedName>
</protein>
<gene>
    <name evidence="1" type="ORF">LVIROSA_LOCUS9452</name>
</gene>
<dbReference type="EMBL" id="CAKMRJ010001112">
    <property type="protein sequence ID" value="CAH1422098.1"/>
    <property type="molecule type" value="Genomic_DNA"/>
</dbReference>
<evidence type="ECO:0000313" key="1">
    <source>
        <dbReference type="EMBL" id="CAH1422098.1"/>
    </source>
</evidence>
<accession>A0AAU9MN78</accession>
<comment type="caution">
    <text evidence="1">The sequence shown here is derived from an EMBL/GenBank/DDBJ whole genome shotgun (WGS) entry which is preliminary data.</text>
</comment>
<sequence>MSIAVGVHRSTIANRILVVKAGVLRNHIVGEAAANDEVQYKKPIDDCRCSPPVNCVVFAAMHDVCDWEKPQSCLPWLLKTKMDMRYRCSNGNEGEAKRQRRCRRYLR</sequence>
<dbReference type="AlphaFoldDB" id="A0AAU9MN78"/>